<evidence type="ECO:0000259" key="15">
    <source>
        <dbReference type="PROSITE" id="PS51194"/>
    </source>
</evidence>
<feature type="domain" description="Helicase C-terminal" evidence="15">
    <location>
        <begin position="801"/>
        <end position="955"/>
    </location>
</feature>
<keyword evidence="7 13" id="KW-0067">ATP-binding</keyword>
<evidence type="ECO:0000313" key="16">
    <source>
        <dbReference type="EMBL" id="KRG19378.1"/>
    </source>
</evidence>
<dbReference type="Proteomes" id="UP000051494">
    <property type="component" value="Unassembled WGS sequence"/>
</dbReference>
<evidence type="ECO:0000256" key="3">
    <source>
        <dbReference type="ARBA" id="ARBA00022741"/>
    </source>
</evidence>
<dbReference type="InterPro" id="IPR041471">
    <property type="entry name" value="UvrB_inter"/>
</dbReference>
<dbReference type="SMART" id="SM01058">
    <property type="entry name" value="CarD_TRCF"/>
    <property type="match status" value="1"/>
</dbReference>
<dbReference type="Gene3D" id="3.40.50.300">
    <property type="entry name" value="P-loop containing nucleotide triphosphate hydrolases"/>
    <property type="match status" value="2"/>
</dbReference>
<dbReference type="FunFam" id="3.40.50.300:FF:000300">
    <property type="entry name" value="Transcription-repair-coupling factor"/>
    <property type="match status" value="1"/>
</dbReference>
<comment type="function">
    <text evidence="13">Couples transcription and DNA repair by recognizing RNA polymerase (RNAP) stalled at DNA lesions. Mediates ATP-dependent release of RNAP and its truncated transcript from the DNA, and recruitment of nucleotide excision repair machinery to the damaged site.</text>
</comment>
<dbReference type="Pfam" id="PF00270">
    <property type="entry name" value="DEAD"/>
    <property type="match status" value="1"/>
</dbReference>
<reference evidence="17" key="2">
    <citation type="journal article" date="2016" name="Genome Announc.">
        <title>Draft Genome Sequences of Two Novel Amoeba-Resistant Intranuclear Bacteria, 'Candidatus Berkiella cookevillensis' and 'Candidatus Berkiella aquae'.</title>
        <authorList>
            <person name="Mehari Y.T."/>
            <person name="Arivett B.A."/>
            <person name="Farone A.L."/>
            <person name="Gunderson J.H."/>
            <person name="Farone M.B."/>
        </authorList>
    </citation>
    <scope>NUCLEOTIDE SEQUENCE</scope>
    <source>
        <strain evidence="17">CC99</strain>
    </source>
</reference>
<name>A0A0Q9YP36_9GAMM</name>
<dbReference type="InterPro" id="IPR014001">
    <property type="entry name" value="Helicase_ATP-bd"/>
</dbReference>
<dbReference type="SUPFAM" id="SSF141259">
    <property type="entry name" value="CarD-like"/>
    <property type="match status" value="1"/>
</dbReference>
<dbReference type="Pfam" id="PF21132">
    <property type="entry name" value="MFD_D3"/>
    <property type="match status" value="1"/>
</dbReference>
<evidence type="ECO:0000256" key="11">
    <source>
        <dbReference type="ARBA" id="ARBA00061399"/>
    </source>
</evidence>
<dbReference type="GO" id="GO:0006355">
    <property type="term" value="P:regulation of DNA-templated transcription"/>
    <property type="evidence" value="ECO:0007669"/>
    <property type="project" value="UniProtKB-UniRule"/>
</dbReference>
<evidence type="ECO:0000256" key="4">
    <source>
        <dbReference type="ARBA" id="ARBA00022763"/>
    </source>
</evidence>
<dbReference type="EC" id="3.6.4.-" evidence="13"/>
<dbReference type="SUPFAM" id="SSF143517">
    <property type="entry name" value="TRCF domain-like"/>
    <property type="match status" value="1"/>
</dbReference>
<dbReference type="EMBL" id="LKHV01000003">
    <property type="protein sequence ID" value="KRG19378.1"/>
    <property type="molecule type" value="Genomic_DNA"/>
</dbReference>
<dbReference type="GO" id="GO:0000716">
    <property type="term" value="P:transcription-coupled nucleotide-excision repair, DNA damage recognition"/>
    <property type="evidence" value="ECO:0007669"/>
    <property type="project" value="UniProtKB-UniRule"/>
</dbReference>
<dbReference type="GO" id="GO:0003678">
    <property type="term" value="F:DNA helicase activity"/>
    <property type="evidence" value="ECO:0007669"/>
    <property type="project" value="TreeGrafter"/>
</dbReference>
<dbReference type="PANTHER" id="PTHR47964">
    <property type="entry name" value="ATP-DEPENDENT DNA HELICASE HOMOLOG RECG, CHLOROPLASTIC"/>
    <property type="match status" value="1"/>
</dbReference>
<comment type="subcellular location">
    <subcellularLocation>
        <location evidence="1 13">Cytoplasm</location>
    </subcellularLocation>
</comment>
<dbReference type="InterPro" id="IPR027417">
    <property type="entry name" value="P-loop_NTPase"/>
</dbReference>
<dbReference type="PANTHER" id="PTHR47964:SF1">
    <property type="entry name" value="ATP-DEPENDENT DNA HELICASE HOMOLOG RECG, CHLOROPLASTIC"/>
    <property type="match status" value="1"/>
</dbReference>
<dbReference type="Pfam" id="PF17757">
    <property type="entry name" value="UvrB_inter"/>
    <property type="match status" value="1"/>
</dbReference>
<comment type="similarity">
    <text evidence="11 13">In the C-terminal section; belongs to the helicase family. RecG subfamily.</text>
</comment>
<dbReference type="HAMAP" id="MF_00969">
    <property type="entry name" value="TRCF"/>
    <property type="match status" value="1"/>
</dbReference>
<dbReference type="Gene3D" id="3.40.50.11180">
    <property type="match status" value="1"/>
</dbReference>
<evidence type="ECO:0000256" key="5">
    <source>
        <dbReference type="ARBA" id="ARBA00022801"/>
    </source>
</evidence>
<dbReference type="InterPro" id="IPR001650">
    <property type="entry name" value="Helicase_C-like"/>
</dbReference>
<keyword evidence="18" id="KW-1185">Reference proteome</keyword>
<dbReference type="PROSITE" id="PS51192">
    <property type="entry name" value="HELICASE_ATP_BIND_1"/>
    <property type="match status" value="1"/>
</dbReference>
<keyword evidence="2 13" id="KW-0963">Cytoplasm</keyword>
<dbReference type="SMART" id="SM00982">
    <property type="entry name" value="TRCF"/>
    <property type="match status" value="1"/>
</dbReference>
<keyword evidence="5 13" id="KW-0378">Hydrolase</keyword>
<dbReference type="RefSeq" id="WP_057624027.1">
    <property type="nucleotide sequence ID" value="NZ_LKHV02000001.1"/>
</dbReference>
<dbReference type="InterPro" id="IPR005118">
    <property type="entry name" value="TRCF_C"/>
</dbReference>
<keyword evidence="9 13" id="KW-0234">DNA repair</keyword>
<accession>A0A0Q9YP36</accession>
<evidence type="ECO:0000256" key="2">
    <source>
        <dbReference type="ARBA" id="ARBA00022490"/>
    </source>
</evidence>
<dbReference type="Pfam" id="PF00271">
    <property type="entry name" value="Helicase_C"/>
    <property type="match status" value="1"/>
</dbReference>
<dbReference type="PROSITE" id="PS51194">
    <property type="entry name" value="HELICASE_CTER"/>
    <property type="match status" value="1"/>
</dbReference>
<keyword evidence="6" id="KW-0347">Helicase</keyword>
<dbReference type="InterPro" id="IPR048635">
    <property type="entry name" value="MFD_D3"/>
</dbReference>
<dbReference type="PATRIC" id="fig|1590042.3.peg.927"/>
<reference evidence="17" key="3">
    <citation type="submission" date="2021-06" db="EMBL/GenBank/DDBJ databases">
        <title>Genomic Description and Analysis of Intracellular Bacteria, Candidatus Berkiella cookevillensis and Candidatus Berkiella aquae.</title>
        <authorList>
            <person name="Kidane D.T."/>
            <person name="Mehari Y.T."/>
            <person name="Rice F.C."/>
            <person name="Arivett B.A."/>
            <person name="Farone A.L."/>
            <person name="Berk S.G."/>
            <person name="Farone M.B."/>
        </authorList>
    </citation>
    <scope>NUCLEOTIDE SEQUENCE</scope>
    <source>
        <strain evidence="17">CC99</strain>
    </source>
</reference>
<proteinExistence type="inferred from homology"/>
<dbReference type="GO" id="GO:0016787">
    <property type="term" value="F:hydrolase activity"/>
    <property type="evidence" value="ECO:0007669"/>
    <property type="project" value="UniProtKB-KW"/>
</dbReference>
<dbReference type="Gene3D" id="3.90.1150.50">
    <property type="entry name" value="Transcription-repair-coupling factor, D7 domain"/>
    <property type="match status" value="1"/>
</dbReference>
<dbReference type="GO" id="GO:0005737">
    <property type="term" value="C:cytoplasm"/>
    <property type="evidence" value="ECO:0007669"/>
    <property type="project" value="UniProtKB-SubCell"/>
</dbReference>
<evidence type="ECO:0000256" key="12">
    <source>
        <dbReference type="ARBA" id="ARBA00070128"/>
    </source>
</evidence>
<keyword evidence="4 13" id="KW-0227">DNA damage</keyword>
<dbReference type="Gene3D" id="2.40.10.170">
    <property type="match status" value="1"/>
</dbReference>
<dbReference type="Gene3D" id="3.40.50.11140">
    <property type="match status" value="1"/>
</dbReference>
<dbReference type="SMART" id="SM00487">
    <property type="entry name" value="DEXDc"/>
    <property type="match status" value="1"/>
</dbReference>
<dbReference type="InterPro" id="IPR011545">
    <property type="entry name" value="DEAD/DEAH_box_helicase_dom"/>
</dbReference>
<dbReference type="CDD" id="cd17991">
    <property type="entry name" value="DEXHc_TRCF"/>
    <property type="match status" value="1"/>
</dbReference>
<dbReference type="Pfam" id="PF02559">
    <property type="entry name" value="CarD_TRCF_RID"/>
    <property type="match status" value="1"/>
</dbReference>
<protein>
    <recommendedName>
        <fullName evidence="12 13">Transcription-repair-coupling factor</fullName>
        <shortName evidence="13">TRCF</shortName>
        <ecNumber evidence="13">3.6.4.-</ecNumber>
    </recommendedName>
</protein>
<dbReference type="GO" id="GO:0003684">
    <property type="term" value="F:damaged DNA binding"/>
    <property type="evidence" value="ECO:0007669"/>
    <property type="project" value="InterPro"/>
</dbReference>
<evidence type="ECO:0000313" key="17">
    <source>
        <dbReference type="EMBL" id="MCS5708992.1"/>
    </source>
</evidence>
<dbReference type="OrthoDB" id="9804325at2"/>
<dbReference type="STRING" id="437022.CC99x_00907"/>
<evidence type="ECO:0000256" key="7">
    <source>
        <dbReference type="ARBA" id="ARBA00022840"/>
    </source>
</evidence>
<gene>
    <name evidence="13 16" type="primary">mfd</name>
    <name evidence="17" type="ORF">CC99x_008765</name>
    <name evidence="16" type="ORF">CC99x_00907</name>
</gene>
<dbReference type="InterPro" id="IPR036101">
    <property type="entry name" value="CarD-like/TRCF_RID_sf"/>
</dbReference>
<evidence type="ECO:0000256" key="9">
    <source>
        <dbReference type="ARBA" id="ARBA00023204"/>
    </source>
</evidence>
<dbReference type="Pfam" id="PF03461">
    <property type="entry name" value="TRCF"/>
    <property type="match status" value="1"/>
</dbReference>
<reference evidence="16" key="1">
    <citation type="submission" date="2015-09" db="EMBL/GenBank/DDBJ databases">
        <title>Draft Genome Sequences of Two Novel Amoeba-resistant Intranuclear Bacteria, Candidatus Berkiella cookevillensis and Candidatus Berkiella aquae.</title>
        <authorList>
            <person name="Mehari Y.T."/>
            <person name="Arivett B.A."/>
            <person name="Farone A.L."/>
            <person name="Gunderson J.H."/>
            <person name="Farone M.B."/>
        </authorList>
    </citation>
    <scope>NUCLEOTIDE SEQUENCE [LARGE SCALE GENOMIC DNA]</scope>
    <source>
        <strain evidence="16">CC99</strain>
    </source>
</reference>
<dbReference type="Gene3D" id="3.30.2060.10">
    <property type="entry name" value="Penicillin-binding protein 1b domain"/>
    <property type="match status" value="1"/>
</dbReference>
<keyword evidence="3 13" id="KW-0547">Nucleotide-binding</keyword>
<dbReference type="GO" id="GO:0005524">
    <property type="term" value="F:ATP binding"/>
    <property type="evidence" value="ECO:0007669"/>
    <property type="project" value="UniProtKB-UniRule"/>
</dbReference>
<dbReference type="SUPFAM" id="SSF52540">
    <property type="entry name" value="P-loop containing nucleoside triphosphate hydrolases"/>
    <property type="match status" value="4"/>
</dbReference>
<evidence type="ECO:0000256" key="10">
    <source>
        <dbReference type="ARBA" id="ARBA00061104"/>
    </source>
</evidence>
<keyword evidence="8 13" id="KW-0238">DNA-binding</keyword>
<evidence type="ECO:0000256" key="6">
    <source>
        <dbReference type="ARBA" id="ARBA00022806"/>
    </source>
</evidence>
<dbReference type="NCBIfam" id="NF007966">
    <property type="entry name" value="PRK10689.1"/>
    <property type="match status" value="1"/>
</dbReference>
<comment type="caution">
    <text evidence="16">The sequence shown here is derived from an EMBL/GenBank/DDBJ whole genome shotgun (WGS) entry which is preliminary data.</text>
</comment>
<feature type="domain" description="Helicase ATP-binding" evidence="14">
    <location>
        <begin position="619"/>
        <end position="780"/>
    </location>
</feature>
<evidence type="ECO:0000256" key="8">
    <source>
        <dbReference type="ARBA" id="ARBA00023125"/>
    </source>
</evidence>
<dbReference type="InterPro" id="IPR004576">
    <property type="entry name" value="Mfd"/>
</dbReference>
<evidence type="ECO:0000259" key="14">
    <source>
        <dbReference type="PROSITE" id="PS51192"/>
    </source>
</evidence>
<dbReference type="SMART" id="SM00490">
    <property type="entry name" value="HELICc"/>
    <property type="match status" value="1"/>
</dbReference>
<comment type="similarity">
    <text evidence="10 13">In the N-terminal section; belongs to the UvrB family.</text>
</comment>
<dbReference type="AlphaFoldDB" id="A0A0Q9YP36"/>
<organism evidence="16">
    <name type="scientific">Candidatus Berkiella cookevillensis</name>
    <dbReference type="NCBI Taxonomy" id="437022"/>
    <lineage>
        <taxon>Bacteria</taxon>
        <taxon>Pseudomonadati</taxon>
        <taxon>Pseudomonadota</taxon>
        <taxon>Gammaproteobacteria</taxon>
        <taxon>Candidatus Berkiellales</taxon>
        <taxon>Candidatus Berkiellaceae</taxon>
        <taxon>Candidatus Berkiella</taxon>
    </lineage>
</organism>
<dbReference type="EMBL" id="LKHV02000001">
    <property type="protein sequence ID" value="MCS5708992.1"/>
    <property type="molecule type" value="Genomic_DNA"/>
</dbReference>
<evidence type="ECO:0000256" key="1">
    <source>
        <dbReference type="ARBA" id="ARBA00004496"/>
    </source>
</evidence>
<dbReference type="NCBIfam" id="TIGR00580">
    <property type="entry name" value="mfd"/>
    <property type="match status" value="1"/>
</dbReference>
<dbReference type="InterPro" id="IPR047112">
    <property type="entry name" value="RecG/Mfd"/>
</dbReference>
<evidence type="ECO:0000313" key="18">
    <source>
        <dbReference type="Proteomes" id="UP000051494"/>
    </source>
</evidence>
<sequence length="1148" mass="130487">MINADNYSLPLPRQMGDRLNWGNVIGAGLALSIAQACEQQELLLVITSSSQKAAALKRELKYFCKPNTVCFQFPDWEILPFDHFSPHQDIISDRLKTLYELPNLKTGIVIVPIMTLLHKIVPKQFVMANSFILKIGDHLDMTAAKSTWLSAGYTQVSQVMGHGEYAIRGSIIDIFPMGQHSPIRIDLFDNEIESIRFFDIDTQKSIERIDSLNCLPAKEYPLQEEDISRFRQNWRKKFDGDPTLCPVYENISQGTSIGGIEYYLPLFFEEIQSLFDYLPKHTTIVRSQDMDINLDHFLQDVDKRYEQYRHDIRRPILAPKDLFLQKNELYGYIKSFKQIVISETAHPQSKGQDINLDFASAPHIAILNQHDPLKPLQNFLAENKSNILFCAESPGRKESLINLLNKIDINPKVYEHWSDFARDKENFGITIASLDKSVCLPLQNLILLAEADIYGHQVMQRRRRKETYQDLDIQVRNLAELQMGHPIVHLQHGVGRYLGLINLSIGAQPSEYLTIEYADKAKLYVPVSSLEVISQYSGTQIENAPLHRLGTDTWEKSKQKAQKKINDVAAELLEIHAKRALKKGLSFNAPDQDYLAFANAFGFETTPDQQKAIDEVLQDMQSDNPMDRLVCGDVGFGKTEVALRAAFLAVMTHKQVVILVPTTLLAQQHYETFSDRFANWPVKIEVLSRFRSKKEQDLTIENLQSGKTDIVIGTHKLLNQSVPFHNLGLLIIDEEHRFGVKQKEKIKNFRSEVDILTLTATPIPRTLNMALSSVRDLSIIATPPLKRLSVKTFVREYNDILIQEAINRELMRGGQIYYLHNDVSTIENTAHHLKTLCPEARIIVAHGQMPERALERVMSDFYHQRFNVLVCTTIIETGIDIPTANTIIIERADKFGLAQLHQIRGRVGRSHHQAYAYCLTGAEKSLSKDAKKRLEALESLEELGSGFTLATHDLEIRGAGEILGEEQSGNLNEIGFNLYMELLEKTVKALKAGKTLSTESPLNNIEIDLQISALIPEDYLPDVHSRLILYKRISMCASKEALEEIQVEMIDRFGLLPTATQHLFKITALKIIAKEIGITKIEAGKSQGKIEFVEKPNINPDTIINLIRTQPQHYKLIGSQAFKLTFDMQTVEQRFQVVENLLTHLTNN</sequence>
<dbReference type="InterPro" id="IPR003711">
    <property type="entry name" value="CarD-like/TRCF_RID"/>
</dbReference>
<dbReference type="InterPro" id="IPR037235">
    <property type="entry name" value="TRCF-like_C_D7"/>
</dbReference>
<dbReference type="FunFam" id="3.40.50.300:FF:000546">
    <property type="entry name" value="Transcription-repair-coupling factor"/>
    <property type="match status" value="1"/>
</dbReference>
<evidence type="ECO:0000256" key="13">
    <source>
        <dbReference type="HAMAP-Rule" id="MF_00969"/>
    </source>
</evidence>